<keyword evidence="2" id="KW-1185">Reference proteome</keyword>
<name>A0A0A6P077_9GAMM</name>
<comment type="caution">
    <text evidence="1">The sequence shown here is derived from an EMBL/GenBank/DDBJ whole genome shotgun (WGS) entry which is preliminary data.</text>
</comment>
<protein>
    <recommendedName>
        <fullName evidence="3">YbjN domain-containing protein</fullName>
    </recommendedName>
</protein>
<evidence type="ECO:0000313" key="1">
    <source>
        <dbReference type="EMBL" id="OAD23849.1"/>
    </source>
</evidence>
<reference evidence="1 2" key="1">
    <citation type="submission" date="2016-05" db="EMBL/GenBank/DDBJ databases">
        <title>Single-cell genome of chain-forming Candidatus Thiomargarita nelsonii and comparison to other large sulfur-oxidizing bacteria.</title>
        <authorList>
            <person name="Winkel M."/>
            <person name="Salman V."/>
            <person name="Woyke T."/>
            <person name="Schulz-Vogt H."/>
            <person name="Richter M."/>
            <person name="Flood B."/>
            <person name="Bailey J."/>
            <person name="Amann R."/>
            <person name="Mussmann M."/>
        </authorList>
    </citation>
    <scope>NUCLEOTIDE SEQUENCE [LARGE SCALE GENOMIC DNA]</scope>
    <source>
        <strain evidence="1 2">THI036</strain>
    </source>
</reference>
<evidence type="ECO:0000313" key="2">
    <source>
        <dbReference type="Proteomes" id="UP000076962"/>
    </source>
</evidence>
<sequence>MPSVKKFDRSLIENFLNETNLNYLTDKEGDFTVNFAYDEELGCELSFWFIVTGSNDEIYQILVSSDKDIPKNQWARVLMLCNSWNKEKRWPKAYLHVEDMNTDTTGNILLEEQIDLEQGIHQELLNDYTGTILSTSFQFWKWMHLEQGM</sequence>
<dbReference type="AlphaFoldDB" id="A0A0A6P077"/>
<organism evidence="1 2">
    <name type="scientific">Candidatus Thiomargarita nelsonii</name>
    <dbReference type="NCBI Taxonomy" id="1003181"/>
    <lineage>
        <taxon>Bacteria</taxon>
        <taxon>Pseudomonadati</taxon>
        <taxon>Pseudomonadota</taxon>
        <taxon>Gammaproteobacteria</taxon>
        <taxon>Thiotrichales</taxon>
        <taxon>Thiotrichaceae</taxon>
        <taxon>Thiomargarita</taxon>
    </lineage>
</organism>
<dbReference type="Pfam" id="PF10722">
    <property type="entry name" value="YbjN"/>
    <property type="match status" value="1"/>
</dbReference>
<dbReference type="EMBL" id="LUTY01000132">
    <property type="protein sequence ID" value="OAD23849.1"/>
    <property type="molecule type" value="Genomic_DNA"/>
</dbReference>
<gene>
    <name evidence="1" type="ORF">THIOM_000306</name>
</gene>
<dbReference type="Proteomes" id="UP000076962">
    <property type="component" value="Unassembled WGS sequence"/>
</dbReference>
<proteinExistence type="predicted"/>
<dbReference type="InterPro" id="IPR019660">
    <property type="entry name" value="Put_sensory_transdc_reg_YbjN"/>
</dbReference>
<evidence type="ECO:0008006" key="3">
    <source>
        <dbReference type="Google" id="ProtNLM"/>
    </source>
</evidence>
<accession>A0A0A6P077</accession>